<dbReference type="EMBL" id="CP017675">
    <property type="protein sequence ID" value="APB32545.1"/>
    <property type="molecule type" value="Genomic_DNA"/>
</dbReference>
<comment type="catalytic activity">
    <reaction evidence="1">
        <text>[(1-&gt;4)-alpha-D-glucosyl](n) + phosphate = [(1-&gt;4)-alpha-D-glucosyl](n-1) + alpha-D-glucose 1-phosphate</text>
        <dbReference type="Rhea" id="RHEA:41732"/>
        <dbReference type="Rhea" id="RHEA-COMP:9584"/>
        <dbReference type="Rhea" id="RHEA-COMP:9586"/>
        <dbReference type="ChEBI" id="CHEBI:15444"/>
        <dbReference type="ChEBI" id="CHEBI:43474"/>
        <dbReference type="ChEBI" id="CHEBI:58601"/>
        <dbReference type="EC" id="2.4.1.1"/>
    </reaction>
</comment>
<dbReference type="KEGG" id="glt:GlitD10_0244"/>
<gene>
    <name evidence="13" type="ORF">GlitD10_0244</name>
</gene>
<dbReference type="EC" id="2.4.1.1" evidence="4"/>
<evidence type="ECO:0000313" key="14">
    <source>
        <dbReference type="Proteomes" id="UP000180235"/>
    </source>
</evidence>
<dbReference type="Pfam" id="PF00343">
    <property type="entry name" value="Phosphorylase"/>
    <property type="match status" value="1"/>
</dbReference>
<evidence type="ECO:0000256" key="9">
    <source>
        <dbReference type="ARBA" id="ARBA00023277"/>
    </source>
</evidence>
<dbReference type="AlphaFoldDB" id="A0A1J0A9G7"/>
<comment type="function">
    <text evidence="10">Phosphorylase is an important allosteric enzyme in carbohydrate metabolism. Enzymes from different sources differ in their regulatory mechanisms and in their natural substrates. However, all known phosphorylases share catalytic and structural properties.</text>
</comment>
<dbReference type="InterPro" id="IPR011834">
    <property type="entry name" value="Agluc_phsphrylas"/>
</dbReference>
<dbReference type="InterPro" id="IPR024517">
    <property type="entry name" value="Glycogen_phosphorylase_DUF3417"/>
</dbReference>
<dbReference type="InterPro" id="IPR035090">
    <property type="entry name" value="Pyridoxal_P_attach_site"/>
</dbReference>
<evidence type="ECO:0000259" key="12">
    <source>
        <dbReference type="Pfam" id="PF11897"/>
    </source>
</evidence>
<sequence>MRPIRTFKVSPALPAALEALRPLATNLYWDWSDEVKELFRRLDPDLWEQSRQNPVLMLGTISQERLQAASTDDGFLAHLERAQAELKQYLQERSWYQRHRGTDTQECYAYFSAEFGLTTALPIYSGGLGVLAGDHLKSASDLGLPLVGVGLLYQQGYFQQYLSADGWQQERYPLNDFYNLPLQLERRPDGSELRIEVVFPQRVVYARIWRVQVGRVPLYLLDTNIPPNNTYDQDITDQLYGGDVDLRIHQEMILGIGGIKALRALGLQPAVYHMNEGHSAFLSLERIRELMQESGLTFAQAKEAVQASQVFTTHTPVPAGIDLFPTDKVLYYLGRYRELFGLSEQEFLSLGREQTGDFQAPFNMAIFAIRMASSLNGVSQLHARVSRQMFGSLWGLTPEHEVPIRGITNGVHARSCVAPATQNLYQRYISPDWWALPATAPEWQRVESIPDEELWRIHDRAKVQMVLYVRERLRRAWEERGASQAEILKTREVLDPEALTIGFARRFATYKRANLFISHPERLLKMLADRQRPIQFVFAGKAHPKDHPGKDMIRDIIHFAKEQGLERQIVFVPNYDIHTARLMVAGCDVWLNNPRRPREASGTSGMKAAMNGVPNLSTLDGWWAEADYVTTGWPIGRGEEYTDTQVQDELEANALYQILEEDVLPLYYQRDQEGLPRGWLNKMKASIRINTPFFNTERMVQEYAQHAYFPVSDRWARLSAQGYVKAQALAQWKARLFQHWYEIKIQDVTAQSPKEVRVYEPIGVTARIYLGELTPAEVQVQLYQGEVDATGNIPVGQVVPMTCPGQQGDGYYAYTGEISYASSGLQGFAVRLLPHHPDLSNPLELGLIHWGN</sequence>
<evidence type="ECO:0000256" key="4">
    <source>
        <dbReference type="ARBA" id="ARBA00012591"/>
    </source>
</evidence>
<dbReference type="PIRSF" id="PIRSF000460">
    <property type="entry name" value="Pprylas_GlgP"/>
    <property type="match status" value="1"/>
</dbReference>
<evidence type="ECO:0000256" key="6">
    <source>
        <dbReference type="ARBA" id="ARBA00022676"/>
    </source>
</evidence>
<evidence type="ECO:0000256" key="5">
    <source>
        <dbReference type="ARBA" id="ARBA00022533"/>
    </source>
</evidence>
<dbReference type="InterPro" id="IPR052182">
    <property type="entry name" value="Glycogen/Maltodextrin_Phosph"/>
</dbReference>
<dbReference type="PANTHER" id="PTHR42655">
    <property type="entry name" value="GLYCOGEN PHOSPHORYLASE"/>
    <property type="match status" value="1"/>
</dbReference>
<name>A0A1J0A9G7_9CYAN</name>
<evidence type="ECO:0000256" key="10">
    <source>
        <dbReference type="ARBA" id="ARBA00025174"/>
    </source>
</evidence>
<keyword evidence="6 13" id="KW-0328">Glycosyltransferase</keyword>
<dbReference type="RefSeq" id="WP_071453271.1">
    <property type="nucleotide sequence ID" value="NZ_CP017675.1"/>
</dbReference>
<keyword evidence="5" id="KW-0021">Allosteric enzyme</keyword>
<dbReference type="PANTHER" id="PTHR42655:SF1">
    <property type="entry name" value="GLYCOGEN PHOSPHORYLASE"/>
    <property type="match status" value="1"/>
</dbReference>
<dbReference type="SUPFAM" id="SSF53756">
    <property type="entry name" value="UDP-Glycosyltransferase/glycogen phosphorylase"/>
    <property type="match status" value="1"/>
</dbReference>
<comment type="similarity">
    <text evidence="3">Belongs to the glycogen phosphorylase family.</text>
</comment>
<dbReference type="PROSITE" id="PS00102">
    <property type="entry name" value="PHOSPHORYLASE"/>
    <property type="match status" value="1"/>
</dbReference>
<dbReference type="Pfam" id="PF11897">
    <property type="entry name" value="DUF3417"/>
    <property type="match status" value="1"/>
</dbReference>
<evidence type="ECO:0000256" key="2">
    <source>
        <dbReference type="ARBA" id="ARBA00001933"/>
    </source>
</evidence>
<keyword evidence="14" id="KW-1185">Reference proteome</keyword>
<dbReference type="STRING" id="1188229.GlitD10_0244"/>
<evidence type="ECO:0000256" key="1">
    <source>
        <dbReference type="ARBA" id="ARBA00001275"/>
    </source>
</evidence>
<dbReference type="GO" id="GO:0030170">
    <property type="term" value="F:pyridoxal phosphate binding"/>
    <property type="evidence" value="ECO:0007669"/>
    <property type="project" value="InterPro"/>
</dbReference>
<protein>
    <recommendedName>
        <fullName evidence="4">glycogen phosphorylase</fullName>
        <ecNumber evidence="4">2.4.1.1</ecNumber>
    </recommendedName>
</protein>
<dbReference type="NCBIfam" id="TIGR02094">
    <property type="entry name" value="more_P_ylases"/>
    <property type="match status" value="1"/>
</dbReference>
<evidence type="ECO:0000256" key="8">
    <source>
        <dbReference type="ARBA" id="ARBA00022898"/>
    </source>
</evidence>
<feature type="modified residue" description="N6-(pyridoxal phosphate)lysine" evidence="11">
    <location>
        <position position="607"/>
    </location>
</feature>
<dbReference type="GO" id="GO:0008184">
    <property type="term" value="F:glycogen phosphorylase activity"/>
    <property type="evidence" value="ECO:0007669"/>
    <property type="project" value="InterPro"/>
</dbReference>
<evidence type="ECO:0000256" key="11">
    <source>
        <dbReference type="PIRSR" id="PIRSR000460-1"/>
    </source>
</evidence>
<dbReference type="GO" id="GO:0005975">
    <property type="term" value="P:carbohydrate metabolic process"/>
    <property type="evidence" value="ECO:0007669"/>
    <property type="project" value="InterPro"/>
</dbReference>
<feature type="domain" description="DUF3417" evidence="12">
    <location>
        <begin position="13"/>
        <end position="121"/>
    </location>
</feature>
<dbReference type="Gene3D" id="3.40.50.2000">
    <property type="entry name" value="Glycogen Phosphorylase B"/>
    <property type="match status" value="3"/>
</dbReference>
<dbReference type="Proteomes" id="UP000180235">
    <property type="component" value="Chromosome"/>
</dbReference>
<dbReference type="OrthoDB" id="9760804at2"/>
<proteinExistence type="inferred from homology"/>
<organism evidence="13 14">
    <name type="scientific">Gloeomargarita lithophora Alchichica-D10</name>
    <dbReference type="NCBI Taxonomy" id="1188229"/>
    <lineage>
        <taxon>Bacteria</taxon>
        <taxon>Bacillati</taxon>
        <taxon>Cyanobacteriota</taxon>
        <taxon>Cyanophyceae</taxon>
        <taxon>Gloeomargaritales</taxon>
        <taxon>Gloeomargaritaceae</taxon>
        <taxon>Gloeomargarita</taxon>
    </lineage>
</organism>
<keyword evidence="8 11" id="KW-0663">Pyridoxal phosphate</keyword>
<dbReference type="InterPro" id="IPR000811">
    <property type="entry name" value="Glyco_trans_35"/>
</dbReference>
<keyword evidence="9" id="KW-0119">Carbohydrate metabolism</keyword>
<keyword evidence="7 13" id="KW-0808">Transferase</keyword>
<comment type="cofactor">
    <cofactor evidence="2">
        <name>pyridoxal 5'-phosphate</name>
        <dbReference type="ChEBI" id="CHEBI:597326"/>
    </cofactor>
</comment>
<evidence type="ECO:0000256" key="7">
    <source>
        <dbReference type="ARBA" id="ARBA00022679"/>
    </source>
</evidence>
<reference evidence="13 14" key="1">
    <citation type="submission" date="2016-10" db="EMBL/GenBank/DDBJ databases">
        <title>Description of Gloeomargarita lithophora gen. nov., sp. nov., a thylakoid-bearing basal-branching cyanobacterium with intracellular carbonates, and proposal for Gloeomargaritales ord. nov.</title>
        <authorList>
            <person name="Moreira D."/>
            <person name="Tavera R."/>
            <person name="Benzerara K."/>
            <person name="Skouri-Panet F."/>
            <person name="Couradeau E."/>
            <person name="Gerard E."/>
            <person name="Loussert C."/>
            <person name="Novelo E."/>
            <person name="Zivanovic Y."/>
            <person name="Lopez-Garcia P."/>
        </authorList>
    </citation>
    <scope>NUCLEOTIDE SEQUENCE [LARGE SCALE GENOMIC DNA]</scope>
    <source>
        <strain evidence="13 14">D10</strain>
    </source>
</reference>
<evidence type="ECO:0000313" key="13">
    <source>
        <dbReference type="EMBL" id="APB32545.1"/>
    </source>
</evidence>
<accession>A0A1J0A9G7</accession>
<evidence type="ECO:0000256" key="3">
    <source>
        <dbReference type="ARBA" id="ARBA00006047"/>
    </source>
</evidence>